<dbReference type="Proteomes" id="UP000286268">
    <property type="component" value="Chromosome"/>
</dbReference>
<keyword evidence="1" id="KW-1133">Transmembrane helix</keyword>
<dbReference type="EMBL" id="CP025746">
    <property type="protein sequence ID" value="QAA30614.1"/>
    <property type="molecule type" value="Genomic_DNA"/>
</dbReference>
<evidence type="ECO:0000313" key="2">
    <source>
        <dbReference type="EMBL" id="QAA30614.1"/>
    </source>
</evidence>
<evidence type="ECO:0000313" key="3">
    <source>
        <dbReference type="Proteomes" id="UP000286268"/>
    </source>
</evidence>
<dbReference type="KEGG" id="cmah:C1I91_02445"/>
<organism evidence="2 3">
    <name type="scientific">Clostridium manihotivorum</name>
    <dbReference type="NCBI Taxonomy" id="2320868"/>
    <lineage>
        <taxon>Bacteria</taxon>
        <taxon>Bacillati</taxon>
        <taxon>Bacillota</taxon>
        <taxon>Clostridia</taxon>
        <taxon>Eubacteriales</taxon>
        <taxon>Clostridiaceae</taxon>
        <taxon>Clostridium</taxon>
    </lineage>
</organism>
<keyword evidence="1" id="KW-0472">Membrane</keyword>
<protein>
    <submittedName>
        <fullName evidence="2">Uncharacterized protein</fullName>
    </submittedName>
</protein>
<gene>
    <name evidence="2" type="ORF">C1I91_02445</name>
</gene>
<dbReference type="SUPFAM" id="SSF82171">
    <property type="entry name" value="DPP6 N-terminal domain-like"/>
    <property type="match status" value="1"/>
</dbReference>
<reference evidence="2 3" key="1">
    <citation type="submission" date="2018-01" db="EMBL/GenBank/DDBJ databases">
        <title>Genome Sequencing and Assembly of Anaerobacter polyendosporus strain CT4.</title>
        <authorList>
            <person name="Tachaapaikoon C."/>
            <person name="Sutheeworapong S."/>
            <person name="Jenjaroenpun P."/>
            <person name="Wongsurawat T."/>
            <person name="Nookeaw I."/>
            <person name="Cheawchanlertfa P."/>
            <person name="Kosugi A."/>
            <person name="Cheevadhanarak S."/>
            <person name="Ratanakhanokchai K."/>
        </authorList>
    </citation>
    <scope>NUCLEOTIDE SEQUENCE [LARGE SCALE GENOMIC DNA]</scope>
    <source>
        <strain evidence="2 3">CT4</strain>
    </source>
</reference>
<sequence>MKKLRTFLIWTVIALIIENGVFLYFEKVYLVQGSSIKAEKVEKRKASDMKDVSIPSEAKDVKMSHDGSYISYLEDGALKIGDRTKGTVKTVKVADYMSINYTKWVTDGNFLIIAEKTKDAKKPYIGFYKYDAVRDDKTELTDLDLHKDIINLSSSKDNIQDMAFATSSNVMYFKLGKTSDRCDIYKINVMSQMEKVKTNLQGIDTIEVDPVNANLIYEQSGMVKINTGSKQTRIKNLSEGNVLGHSDSSVFIAKGKSDSISEIVYGDVEKPTSSWQRISLDNKTSTKNIFLTSGGRVFVNNSNKTLTDLTSKKNIKYEGTLLDVNDRGILCEVDGQSKVVELE</sequence>
<accession>A0A410DNG9</accession>
<dbReference type="OrthoDB" id="1630871at2"/>
<dbReference type="AlphaFoldDB" id="A0A410DNG9"/>
<feature type="transmembrane region" description="Helical" evidence="1">
    <location>
        <begin position="7"/>
        <end position="25"/>
    </location>
</feature>
<dbReference type="RefSeq" id="WP_128211065.1">
    <property type="nucleotide sequence ID" value="NZ_CP025746.1"/>
</dbReference>
<keyword evidence="1" id="KW-0812">Transmembrane</keyword>
<keyword evidence="3" id="KW-1185">Reference proteome</keyword>
<name>A0A410DNG9_9CLOT</name>
<evidence type="ECO:0000256" key="1">
    <source>
        <dbReference type="SAM" id="Phobius"/>
    </source>
</evidence>
<proteinExistence type="predicted"/>